<evidence type="ECO:0000313" key="5">
    <source>
        <dbReference type="EMBL" id="AZW18395.1"/>
    </source>
</evidence>
<sequence>MQHMKKIVVGMAVGLAAAGAAQAQDSGFYGTVRAGAAINRLNDMQGYETSAGSVDLGDSSHVTRWLGAVGVGYHLYPGWRAEVEYVLPSRMRFERKATLSEGDVGVGVHLMRSQRLMLNLYRDVELTDRFSLYGNLGLGMAFVKADGHVTTQPDDHRADLASRRQTRFAWNIGAGASYALNDAISLDLGYRYVQAGNVRTGDLAGGPVDGENGHLRGKLRVHEVYLGARYRF</sequence>
<evidence type="ECO:0000259" key="4">
    <source>
        <dbReference type="Pfam" id="PF13505"/>
    </source>
</evidence>
<gene>
    <name evidence="5" type="ORF">CS347_17305</name>
</gene>
<evidence type="ECO:0000256" key="3">
    <source>
        <dbReference type="SAM" id="SignalP"/>
    </source>
</evidence>
<organism evidence="5 6">
    <name type="scientific">Bordetella hinzii</name>
    <dbReference type="NCBI Taxonomy" id="103855"/>
    <lineage>
        <taxon>Bacteria</taxon>
        <taxon>Pseudomonadati</taxon>
        <taxon>Pseudomonadota</taxon>
        <taxon>Betaproteobacteria</taxon>
        <taxon>Burkholderiales</taxon>
        <taxon>Alcaligenaceae</taxon>
        <taxon>Bordetella</taxon>
    </lineage>
</organism>
<dbReference type="Gene3D" id="2.40.160.20">
    <property type="match status" value="1"/>
</dbReference>
<dbReference type="Pfam" id="PF13505">
    <property type="entry name" value="OMP_b-brl"/>
    <property type="match status" value="1"/>
</dbReference>
<protein>
    <submittedName>
        <fullName evidence="5">Porin family protein</fullName>
    </submittedName>
</protein>
<dbReference type="GO" id="GO:0009279">
    <property type="term" value="C:cell outer membrane"/>
    <property type="evidence" value="ECO:0007669"/>
    <property type="project" value="UniProtKB-SubCell"/>
</dbReference>
<dbReference type="EMBL" id="CP024172">
    <property type="protein sequence ID" value="AZW18395.1"/>
    <property type="molecule type" value="Genomic_DNA"/>
</dbReference>
<accession>A0AAN1RYW9</accession>
<dbReference type="InterPro" id="IPR027385">
    <property type="entry name" value="Beta-barrel_OMP"/>
</dbReference>
<dbReference type="SUPFAM" id="SSF56925">
    <property type="entry name" value="OMPA-like"/>
    <property type="match status" value="1"/>
</dbReference>
<name>A0AAN1RYW9_9BORD</name>
<proteinExistence type="predicted"/>
<feature type="chain" id="PRO_5042886897" evidence="3">
    <location>
        <begin position="24"/>
        <end position="232"/>
    </location>
</feature>
<feature type="signal peptide" evidence="3">
    <location>
        <begin position="1"/>
        <end position="23"/>
    </location>
</feature>
<comment type="subcellular location">
    <subcellularLocation>
        <location evidence="1">Cell outer membrane</location>
    </subcellularLocation>
</comment>
<evidence type="ECO:0000313" key="6">
    <source>
        <dbReference type="Proteomes" id="UP000282741"/>
    </source>
</evidence>
<evidence type="ECO:0000256" key="1">
    <source>
        <dbReference type="ARBA" id="ARBA00004442"/>
    </source>
</evidence>
<keyword evidence="2 3" id="KW-0732">Signal</keyword>
<dbReference type="Proteomes" id="UP000282741">
    <property type="component" value="Chromosome"/>
</dbReference>
<feature type="domain" description="Outer membrane protein beta-barrel" evidence="4">
    <location>
        <begin position="12"/>
        <end position="232"/>
    </location>
</feature>
<evidence type="ECO:0000256" key="2">
    <source>
        <dbReference type="ARBA" id="ARBA00022729"/>
    </source>
</evidence>
<dbReference type="InterPro" id="IPR011250">
    <property type="entry name" value="OMP/PagP_B-barrel"/>
</dbReference>
<dbReference type="AlphaFoldDB" id="A0AAN1RYW9"/>
<reference evidence="6" key="1">
    <citation type="submission" date="2017-10" db="EMBL/GenBank/DDBJ databases">
        <title>Whole genome sequencing of various Bordetella species.</title>
        <authorList>
            <person name="Weigand M.R."/>
            <person name="Loparev V."/>
            <person name="Peng Y."/>
            <person name="Bowden K.E."/>
            <person name="Tondella M.L."/>
            <person name="Williams M.M."/>
        </authorList>
    </citation>
    <scope>NUCLEOTIDE SEQUENCE [LARGE SCALE GENOMIC DNA]</scope>
    <source>
        <strain evidence="6">H720</strain>
    </source>
</reference>